<dbReference type="Pfam" id="PF22908">
    <property type="entry name" value="PHD_NSD"/>
    <property type="match status" value="1"/>
</dbReference>
<reference evidence="7" key="2">
    <citation type="submission" date="2025-08" db="UniProtKB">
        <authorList>
            <consortium name="RefSeq"/>
        </authorList>
    </citation>
    <scope>IDENTIFICATION</scope>
    <source>
        <tissue evidence="7">Leaf</tissue>
    </source>
</reference>
<feature type="compositionally biased region" description="Acidic residues" evidence="4">
    <location>
        <begin position="28"/>
        <end position="45"/>
    </location>
</feature>
<feature type="domain" description="Zinc finger PHD-type" evidence="5">
    <location>
        <begin position="177"/>
        <end position="243"/>
    </location>
</feature>
<accession>A0A6P5GTV2</accession>
<dbReference type="Proteomes" id="UP000515123">
    <property type="component" value="Linkage group 2"/>
</dbReference>
<name>A0A6P5GTV2_ANACO</name>
<dbReference type="Gene3D" id="3.30.40.10">
    <property type="entry name" value="Zinc/RING finger domain, C3HC4 (zinc finger)"/>
    <property type="match status" value="2"/>
</dbReference>
<keyword evidence="6" id="KW-1185">Reference proteome</keyword>
<dbReference type="GeneID" id="109726234"/>
<proteinExistence type="predicted"/>
<evidence type="ECO:0000256" key="3">
    <source>
        <dbReference type="ARBA" id="ARBA00022833"/>
    </source>
</evidence>
<evidence type="ECO:0000313" key="7">
    <source>
        <dbReference type="RefSeq" id="XP_020111324.1"/>
    </source>
</evidence>
<dbReference type="PANTHER" id="PTHR46235:SF3">
    <property type="entry name" value="PHD FINGER-CONTAINING PROTEIN DDB_G0268158"/>
    <property type="match status" value="1"/>
</dbReference>
<evidence type="ECO:0000313" key="6">
    <source>
        <dbReference type="Proteomes" id="UP000515123"/>
    </source>
</evidence>
<keyword evidence="1" id="KW-0479">Metal-binding</keyword>
<feature type="domain" description="Zinc finger PHD-type" evidence="5">
    <location>
        <begin position="52"/>
        <end position="105"/>
    </location>
</feature>
<dbReference type="RefSeq" id="XP_020111324.1">
    <property type="nucleotide sequence ID" value="XM_020255735.1"/>
</dbReference>
<dbReference type="GO" id="GO:0008270">
    <property type="term" value="F:zinc ion binding"/>
    <property type="evidence" value="ECO:0007669"/>
    <property type="project" value="UniProtKB-KW"/>
</dbReference>
<dbReference type="SUPFAM" id="SSF57903">
    <property type="entry name" value="FYVE/PHD zinc finger"/>
    <property type="match status" value="1"/>
</dbReference>
<dbReference type="InterPro" id="IPR001965">
    <property type="entry name" value="Znf_PHD"/>
</dbReference>
<dbReference type="InterPro" id="IPR011011">
    <property type="entry name" value="Znf_FYVE_PHD"/>
</dbReference>
<feature type="region of interest" description="Disordered" evidence="4">
    <location>
        <begin position="1"/>
        <end position="45"/>
    </location>
</feature>
<evidence type="ECO:0000256" key="1">
    <source>
        <dbReference type="ARBA" id="ARBA00022723"/>
    </source>
</evidence>
<organism evidence="6 7">
    <name type="scientific">Ananas comosus</name>
    <name type="common">Pineapple</name>
    <name type="synonym">Ananas ananas</name>
    <dbReference type="NCBI Taxonomy" id="4615"/>
    <lineage>
        <taxon>Eukaryota</taxon>
        <taxon>Viridiplantae</taxon>
        <taxon>Streptophyta</taxon>
        <taxon>Embryophyta</taxon>
        <taxon>Tracheophyta</taxon>
        <taxon>Spermatophyta</taxon>
        <taxon>Magnoliopsida</taxon>
        <taxon>Liliopsida</taxon>
        <taxon>Poales</taxon>
        <taxon>Bromeliaceae</taxon>
        <taxon>Bromelioideae</taxon>
        <taxon>Ananas</taxon>
    </lineage>
</organism>
<dbReference type="InterPro" id="IPR055198">
    <property type="entry name" value="NSD_PHD"/>
</dbReference>
<dbReference type="InterPro" id="IPR013083">
    <property type="entry name" value="Znf_RING/FYVE/PHD"/>
</dbReference>
<reference evidence="6" key="1">
    <citation type="journal article" date="2015" name="Nat. Genet.">
        <title>The pineapple genome and the evolution of CAM photosynthesis.</title>
        <authorList>
            <person name="Ming R."/>
            <person name="VanBuren R."/>
            <person name="Wai C.M."/>
            <person name="Tang H."/>
            <person name="Schatz M.C."/>
            <person name="Bowers J.E."/>
            <person name="Lyons E."/>
            <person name="Wang M.L."/>
            <person name="Chen J."/>
            <person name="Biggers E."/>
            <person name="Zhang J."/>
            <person name="Huang L."/>
            <person name="Zhang L."/>
            <person name="Miao W."/>
            <person name="Zhang J."/>
            <person name="Ye Z."/>
            <person name="Miao C."/>
            <person name="Lin Z."/>
            <person name="Wang H."/>
            <person name="Zhou H."/>
            <person name="Yim W.C."/>
            <person name="Priest H.D."/>
            <person name="Zheng C."/>
            <person name="Woodhouse M."/>
            <person name="Edger P.P."/>
            <person name="Guyot R."/>
            <person name="Guo H.B."/>
            <person name="Guo H."/>
            <person name="Zheng G."/>
            <person name="Singh R."/>
            <person name="Sharma A."/>
            <person name="Min X."/>
            <person name="Zheng Y."/>
            <person name="Lee H."/>
            <person name="Gurtowski J."/>
            <person name="Sedlazeck F.J."/>
            <person name="Harkess A."/>
            <person name="McKain M.R."/>
            <person name="Liao Z."/>
            <person name="Fang J."/>
            <person name="Liu J."/>
            <person name="Zhang X."/>
            <person name="Zhang Q."/>
            <person name="Hu W."/>
            <person name="Qin Y."/>
            <person name="Wang K."/>
            <person name="Chen L.Y."/>
            <person name="Shirley N."/>
            <person name="Lin Y.R."/>
            <person name="Liu L.Y."/>
            <person name="Hernandez A.G."/>
            <person name="Wright C.L."/>
            <person name="Bulone V."/>
            <person name="Tuskan G.A."/>
            <person name="Heath K."/>
            <person name="Zee F."/>
            <person name="Moore P.H."/>
            <person name="Sunkar R."/>
            <person name="Leebens-Mack J.H."/>
            <person name="Mockler T."/>
            <person name="Bennetzen J.L."/>
            <person name="Freeling M."/>
            <person name="Sankoff D."/>
            <person name="Paterson A.H."/>
            <person name="Zhu X."/>
            <person name="Yang X."/>
            <person name="Smith J.A."/>
            <person name="Cushman J.C."/>
            <person name="Paull R.E."/>
            <person name="Yu Q."/>
        </authorList>
    </citation>
    <scope>NUCLEOTIDE SEQUENCE [LARGE SCALE GENOMIC DNA]</scope>
    <source>
        <strain evidence="6">cv. F153</strain>
    </source>
</reference>
<dbReference type="Pfam" id="PF26055">
    <property type="entry name" value="Mtase_EDM2"/>
    <property type="match status" value="1"/>
</dbReference>
<dbReference type="CDD" id="cd15565">
    <property type="entry name" value="PHD2_NSD"/>
    <property type="match status" value="1"/>
</dbReference>
<dbReference type="PANTHER" id="PTHR46235">
    <property type="entry name" value="PHD FINGER-CONTAINING PROTEIN DDB_G0268158"/>
    <property type="match status" value="1"/>
</dbReference>
<feature type="compositionally biased region" description="Polar residues" evidence="4">
    <location>
        <begin position="1"/>
        <end position="15"/>
    </location>
</feature>
<keyword evidence="3" id="KW-0862">Zinc</keyword>
<evidence type="ECO:0000256" key="4">
    <source>
        <dbReference type="SAM" id="MobiDB-lite"/>
    </source>
</evidence>
<dbReference type="AlphaFoldDB" id="A0A6P5GTV2"/>
<feature type="compositionally biased region" description="Basic and acidic residues" evidence="4">
    <location>
        <begin position="17"/>
        <end position="27"/>
    </location>
</feature>
<dbReference type="InterPro" id="IPR058939">
    <property type="entry name" value="Mtase_EDM2"/>
</dbReference>
<evidence type="ECO:0000259" key="5">
    <source>
        <dbReference type="SMART" id="SM00249"/>
    </source>
</evidence>
<gene>
    <name evidence="7" type="primary">LOC109726234</name>
</gene>
<evidence type="ECO:0000256" key="2">
    <source>
        <dbReference type="ARBA" id="ARBA00022771"/>
    </source>
</evidence>
<dbReference type="SMART" id="SM00249">
    <property type="entry name" value="PHD"/>
    <property type="match status" value="3"/>
</dbReference>
<feature type="domain" description="Zinc finger PHD-type" evidence="5">
    <location>
        <begin position="110"/>
        <end position="176"/>
    </location>
</feature>
<dbReference type="OrthoDB" id="21264at2759"/>
<protein>
    <submittedName>
        <fullName evidence="7">Protein ENHANCED DOWNY MILDEW 2-like isoform X1</fullName>
    </submittedName>
</protein>
<keyword evidence="2" id="KW-0863">Zinc-finger</keyword>
<sequence>MALNENRTARSSSAEAVQRDVDARDTLVADDEEMIDDSNDDSEEDTGLFSPICSFCDNGGEILPCEGLCLRSFHATIDASVDCVSLGYTRAQVEEIPNFLCKNCKYRKHQCFACGKLGSSDVEAGAEVFRCFNATCGQFYHAKCVAQLLFRQNEAKAMGFAEKIINGERFTCPIHRCSVCDGIEDRKVRALQFAVCRRCPKSYHRKCLPRKISFKASIETGIIKRAWDGLLPKRVLIYCLYVPILKHQIDENLRTPRRDHIVFPTLKVKIKESKTAVVTKVVNTRLVPNLIMENASVKVTNQTGKLSAVEKTYSTGNNEKADTKQVLDKKRKVKILKETVQTGTSKLLLAENSKVSISGVSPASTSTSKKYVTSLPVIDDATERKIQVLFEEISSSITLEDIKKKLTRPSTYSSSLRFTGKGITTGKVEGAVEAVKAALQKLENGTSVEDAKAVCEPNVLGQIVKWKNKLHVYLAPFMHGMRYTSFGRHFTKVEMLNEIADKLQCYVQNSDMVVDFCCGANDFSMLMKEKLEAAGKECFFKNYDIMPSKNHFNFERRDWMTVQPDELPTGSQLIMGLNPPFGLKGCLANEFINKALTFKPKLLILIVPKETQRLDEKDQPYDLIWQDTEMLSGKAFYLPGSVDNNQKQMEQWNLKTPPLSLWSRPDWTLRHVEIASRHGHLSDKPNFSKYWIMQREEQLNEEEYNDTHALREENEIRAEIPCKSAEKNETISDEMMIPVCGEFDELSDMSISSPARSDNGDQFGGHLGSDQLLNFETFGSAGFAPGPWQHQQGTSGWLDE</sequence>